<accession>A0A094K4E1</accession>
<reference evidence="1 2" key="1">
    <citation type="submission" date="2014-04" db="EMBL/GenBank/DDBJ databases">
        <title>Genome evolution of avian class.</title>
        <authorList>
            <person name="Zhang G."/>
            <person name="Li C."/>
        </authorList>
    </citation>
    <scope>NUCLEOTIDE SEQUENCE [LARGE SCALE GENOMIC DNA]</scope>
    <source>
        <strain evidence="1">BGI_N321</strain>
    </source>
</reference>
<dbReference type="EMBL" id="KL340552">
    <property type="protein sequence ID" value="KFZ52642.1"/>
    <property type="molecule type" value="Genomic_DNA"/>
</dbReference>
<organism evidence="1 2">
    <name type="scientific">Antrostomus carolinensis</name>
    <name type="common">Chuck-will's-widow</name>
    <name type="synonym">Caprimulgus carolinensis</name>
    <dbReference type="NCBI Taxonomy" id="279965"/>
    <lineage>
        <taxon>Eukaryota</taxon>
        <taxon>Metazoa</taxon>
        <taxon>Chordata</taxon>
        <taxon>Craniata</taxon>
        <taxon>Vertebrata</taxon>
        <taxon>Euteleostomi</taxon>
        <taxon>Archelosauria</taxon>
        <taxon>Archosauria</taxon>
        <taxon>Dinosauria</taxon>
        <taxon>Saurischia</taxon>
        <taxon>Theropoda</taxon>
        <taxon>Coelurosauria</taxon>
        <taxon>Aves</taxon>
        <taxon>Neognathae</taxon>
        <taxon>Neoaves</taxon>
        <taxon>Strisores</taxon>
        <taxon>Caprimulgiformes</taxon>
        <taxon>Caprimulgidae</taxon>
        <taxon>Antrostomus</taxon>
    </lineage>
</organism>
<dbReference type="Proteomes" id="UP000053620">
    <property type="component" value="Unassembled WGS sequence"/>
</dbReference>
<evidence type="ECO:0000313" key="1">
    <source>
        <dbReference type="EMBL" id="KFZ52642.1"/>
    </source>
</evidence>
<protein>
    <submittedName>
        <fullName evidence="1">Uncharacterized protein</fullName>
    </submittedName>
</protein>
<evidence type="ECO:0000313" key="2">
    <source>
        <dbReference type="Proteomes" id="UP000053620"/>
    </source>
</evidence>
<gene>
    <name evidence="1" type="ORF">N321_02937</name>
</gene>
<proteinExistence type="predicted"/>
<feature type="non-terminal residue" evidence="1">
    <location>
        <position position="1"/>
    </location>
</feature>
<sequence length="55" mass="6633">NNLKLCQGKFRLDMRKNFFTERGIRHWNGLPRSVVESPFLEIFKSRVDIVRRDLV</sequence>
<name>A0A094K4E1_ANTCR</name>
<keyword evidence="2" id="KW-1185">Reference proteome</keyword>
<feature type="non-terminal residue" evidence="1">
    <location>
        <position position="55"/>
    </location>
</feature>
<dbReference type="AlphaFoldDB" id="A0A094K4E1"/>